<accession>A0ABU9DFF5</accession>
<dbReference type="EMBL" id="JBBPCC010000001">
    <property type="protein sequence ID" value="MEK8126780.1"/>
    <property type="molecule type" value="Genomic_DNA"/>
</dbReference>
<feature type="domain" description="Ppx/GppA phosphatase N-terminal" evidence="3">
    <location>
        <begin position="29"/>
        <end position="304"/>
    </location>
</feature>
<evidence type="ECO:0000259" key="3">
    <source>
        <dbReference type="Pfam" id="PF02541"/>
    </source>
</evidence>
<reference evidence="5 6" key="1">
    <citation type="submission" date="2024-04" db="EMBL/GenBank/DDBJ databases">
        <title>draft genome sequnece of Paenibacillus filicis.</title>
        <authorList>
            <person name="Kim D.-U."/>
        </authorList>
    </citation>
    <scope>NUCLEOTIDE SEQUENCE [LARGE SCALE GENOMIC DNA]</scope>
    <source>
        <strain evidence="5 6">KACC14197</strain>
    </source>
</reference>
<keyword evidence="2" id="KW-0378">Hydrolase</keyword>
<evidence type="ECO:0000313" key="5">
    <source>
        <dbReference type="EMBL" id="MEK8126780.1"/>
    </source>
</evidence>
<organism evidence="5 6">
    <name type="scientific">Paenibacillus filicis</name>
    <dbReference type="NCBI Taxonomy" id="669464"/>
    <lineage>
        <taxon>Bacteria</taxon>
        <taxon>Bacillati</taxon>
        <taxon>Bacillota</taxon>
        <taxon>Bacilli</taxon>
        <taxon>Bacillales</taxon>
        <taxon>Paenibacillaceae</taxon>
        <taxon>Paenibacillus</taxon>
    </lineage>
</organism>
<dbReference type="Pfam" id="PF21447">
    <property type="entry name" value="Ppx-GppA_III"/>
    <property type="match status" value="1"/>
</dbReference>
<dbReference type="PANTHER" id="PTHR30005">
    <property type="entry name" value="EXOPOLYPHOSPHATASE"/>
    <property type="match status" value="1"/>
</dbReference>
<evidence type="ECO:0000313" key="6">
    <source>
        <dbReference type="Proteomes" id="UP001469365"/>
    </source>
</evidence>
<dbReference type="PANTHER" id="PTHR30005:SF0">
    <property type="entry name" value="RETROGRADE REGULATION PROTEIN 2"/>
    <property type="match status" value="1"/>
</dbReference>
<dbReference type="InterPro" id="IPR043129">
    <property type="entry name" value="ATPase_NBD"/>
</dbReference>
<feature type="domain" description="Ppx/GppA phosphatase C-terminal" evidence="4">
    <location>
        <begin position="329"/>
        <end position="461"/>
    </location>
</feature>
<dbReference type="CDD" id="cd24052">
    <property type="entry name" value="ASKHA_NBD_HpPPX-GppA-like"/>
    <property type="match status" value="1"/>
</dbReference>
<dbReference type="Gene3D" id="3.30.420.40">
    <property type="match status" value="1"/>
</dbReference>
<dbReference type="Proteomes" id="UP001469365">
    <property type="component" value="Unassembled WGS sequence"/>
</dbReference>
<proteinExistence type="inferred from homology"/>
<protein>
    <submittedName>
        <fullName evidence="5">Ppx/GppA phosphatase family protein</fullName>
    </submittedName>
</protein>
<dbReference type="SUPFAM" id="SSF109604">
    <property type="entry name" value="HD-domain/PDEase-like"/>
    <property type="match status" value="1"/>
</dbReference>
<dbReference type="InterPro" id="IPR003695">
    <property type="entry name" value="Ppx_GppA_N"/>
</dbReference>
<dbReference type="SUPFAM" id="SSF53067">
    <property type="entry name" value="Actin-like ATPase domain"/>
    <property type="match status" value="2"/>
</dbReference>
<dbReference type="Gene3D" id="3.30.420.150">
    <property type="entry name" value="Exopolyphosphatase. Domain 2"/>
    <property type="match status" value="1"/>
</dbReference>
<evidence type="ECO:0000259" key="4">
    <source>
        <dbReference type="Pfam" id="PF21447"/>
    </source>
</evidence>
<dbReference type="InterPro" id="IPR048950">
    <property type="entry name" value="Ppx_GppA_C"/>
</dbReference>
<dbReference type="RefSeq" id="WP_341413830.1">
    <property type="nucleotide sequence ID" value="NZ_JBBPCC010000001.1"/>
</dbReference>
<dbReference type="PIRSF" id="PIRSF001267">
    <property type="entry name" value="Pyrophosphatase_GppA_Ppx"/>
    <property type="match status" value="1"/>
</dbReference>
<evidence type="ECO:0000256" key="1">
    <source>
        <dbReference type="ARBA" id="ARBA00007125"/>
    </source>
</evidence>
<comment type="caution">
    <text evidence="5">The sequence shown here is derived from an EMBL/GenBank/DDBJ whole genome shotgun (WGS) entry which is preliminary data.</text>
</comment>
<comment type="similarity">
    <text evidence="1">Belongs to the GppA/Ppx family.</text>
</comment>
<dbReference type="InterPro" id="IPR030673">
    <property type="entry name" value="PyroPPase_GppA_Ppx"/>
</dbReference>
<evidence type="ECO:0000256" key="2">
    <source>
        <dbReference type="ARBA" id="ARBA00022801"/>
    </source>
</evidence>
<dbReference type="Gene3D" id="1.10.3210.10">
    <property type="entry name" value="Hypothetical protein af1432"/>
    <property type="match status" value="1"/>
</dbReference>
<name>A0ABU9DFF5_9BACL</name>
<keyword evidence="6" id="KW-1185">Reference proteome</keyword>
<sequence>MNNSRIIAIIDIGSNSIRLAIYELTPAGGYRVVGEFKESARLSSRISPDGSLPEEEIQGLVRILNRFKRIGDMYKACEYRVAATAAVRNASNVGQILEILRRDTGLPVEILPGEDEARIGFLGMIRTMDIADGFLVDIGGGSTEVSLFRERKLVRSVSFPFGAVNTTRKFSTDGEFTDEQLQGIRQMVKDAVEAEPWIKEEAGLPLIGLGGGVRTLCKISQRRRRYSFPQTHHYIVQPEEMDELAAWLPSLSGEKRKKVDGLSKDRSDIIVPGALILQTVFQLTGATHYIVSGAGLRDGLFFESFAPAQPQAAEVAENSAANLLALHSTAPAAHIRQVRSTALKLYDVLADAGGHRFPERIRLCFGIAAMLYRIGASLQYYQYPRHSFHIIAQTRIDGLTHREMLLCAFIASYKTKSRTQQTMSGHSDILQEGDLDLVSKLGGLLQVAVALDVSETQALELMSADLLDFSLYLGLKTKHDPSAEYREVESLQKDFRKLWGLQLNLHEPSFSTS</sequence>
<dbReference type="Pfam" id="PF02541">
    <property type="entry name" value="Ppx-GppA"/>
    <property type="match status" value="1"/>
</dbReference>
<gene>
    <name evidence="5" type="ORF">WMW72_02555</name>
</gene>
<dbReference type="InterPro" id="IPR050273">
    <property type="entry name" value="GppA/Ppx_hydrolase"/>
</dbReference>